<dbReference type="CDD" id="cd05233">
    <property type="entry name" value="SDR_c"/>
    <property type="match status" value="1"/>
</dbReference>
<dbReference type="OrthoDB" id="9810734at2"/>
<dbReference type="GO" id="GO:0016491">
    <property type="term" value="F:oxidoreductase activity"/>
    <property type="evidence" value="ECO:0007669"/>
    <property type="project" value="UniProtKB-KW"/>
</dbReference>
<comment type="caution">
    <text evidence="4">The sequence shown here is derived from an EMBL/GenBank/DDBJ whole genome shotgun (WGS) entry which is preliminary data.</text>
</comment>
<evidence type="ECO:0000313" key="4">
    <source>
        <dbReference type="EMBL" id="PPE73284.1"/>
    </source>
</evidence>
<dbReference type="EMBL" id="PSNW01000007">
    <property type="protein sequence ID" value="PPE73284.1"/>
    <property type="molecule type" value="Genomic_DNA"/>
</dbReference>
<dbReference type="SUPFAM" id="SSF51735">
    <property type="entry name" value="NAD(P)-binding Rossmann-fold domains"/>
    <property type="match status" value="1"/>
</dbReference>
<dbReference type="Pfam" id="PF00106">
    <property type="entry name" value="adh_short"/>
    <property type="match status" value="1"/>
</dbReference>
<dbReference type="Proteomes" id="UP000238220">
    <property type="component" value="Unassembled WGS sequence"/>
</dbReference>
<accession>A0A2S5TE67</accession>
<dbReference type="PRINTS" id="PR00080">
    <property type="entry name" value="SDRFAMILY"/>
</dbReference>
<dbReference type="InterPro" id="IPR036291">
    <property type="entry name" value="NAD(P)-bd_dom_sf"/>
</dbReference>
<dbReference type="PANTHER" id="PTHR44196:SF2">
    <property type="entry name" value="SHORT-CHAIN DEHYDROGENASE-RELATED"/>
    <property type="match status" value="1"/>
</dbReference>
<reference evidence="4 5" key="1">
    <citation type="submission" date="2018-02" db="EMBL/GenBank/DDBJ databases">
        <title>Genome sequencing of Solimonas sp. HR-BB.</title>
        <authorList>
            <person name="Lee Y."/>
            <person name="Jeon C.O."/>
        </authorList>
    </citation>
    <scope>NUCLEOTIDE SEQUENCE [LARGE SCALE GENOMIC DNA]</scope>
    <source>
        <strain evidence="4 5">HR-BB</strain>
    </source>
</reference>
<proteinExistence type="inferred from homology"/>
<dbReference type="AlphaFoldDB" id="A0A2S5TE67"/>
<sequence>MSRTYRTALVTGASSGIGAIFAEQLAAQGSDLILVARRQDELEKLAQRLREAHGRRVEVIAMDLAKPDPGELLAEEVKRRGLEVDLLVNNAGFGSSAKFHEDGYERDQRMVAVNIGALTELTHAFLPAMVEAGHGAVINIASAAAFQPMPYMSVYGATKAYVLSLTQGLWAEYRGRGVRFLAVCPGPVDTPFFEAAESGSLRQVIPKPMMMTAEAVVSGSLAALARDACVYVPGFMTRLGGVMPRLLPRRLLAATMGRVMNR</sequence>
<keyword evidence="5" id="KW-1185">Reference proteome</keyword>
<evidence type="ECO:0000313" key="5">
    <source>
        <dbReference type="Proteomes" id="UP000238220"/>
    </source>
</evidence>
<dbReference type="InterPro" id="IPR002347">
    <property type="entry name" value="SDR_fam"/>
</dbReference>
<dbReference type="PANTHER" id="PTHR44196">
    <property type="entry name" value="DEHYDROGENASE/REDUCTASE SDR FAMILY MEMBER 7B"/>
    <property type="match status" value="1"/>
</dbReference>
<evidence type="ECO:0000256" key="2">
    <source>
        <dbReference type="ARBA" id="ARBA00023002"/>
    </source>
</evidence>
<dbReference type="PIRSF" id="PIRSF000126">
    <property type="entry name" value="11-beta-HSD1"/>
    <property type="match status" value="1"/>
</dbReference>
<keyword evidence="2" id="KW-0560">Oxidoreductase</keyword>
<gene>
    <name evidence="4" type="ORF">C3942_13500</name>
</gene>
<dbReference type="PRINTS" id="PR00081">
    <property type="entry name" value="GDHRDH"/>
</dbReference>
<dbReference type="RefSeq" id="WP_104230880.1">
    <property type="nucleotide sequence ID" value="NZ_PSNW01000007.1"/>
</dbReference>
<organism evidence="4 5">
    <name type="scientific">Solimonas fluminis</name>
    <dbReference type="NCBI Taxonomy" id="2086571"/>
    <lineage>
        <taxon>Bacteria</taxon>
        <taxon>Pseudomonadati</taxon>
        <taxon>Pseudomonadota</taxon>
        <taxon>Gammaproteobacteria</taxon>
        <taxon>Nevskiales</taxon>
        <taxon>Nevskiaceae</taxon>
        <taxon>Solimonas</taxon>
    </lineage>
</organism>
<protein>
    <submittedName>
        <fullName evidence="4">Oxidoreductase</fullName>
    </submittedName>
</protein>
<dbReference type="Gene3D" id="3.40.50.720">
    <property type="entry name" value="NAD(P)-binding Rossmann-like Domain"/>
    <property type="match status" value="1"/>
</dbReference>
<dbReference type="GO" id="GO:0016020">
    <property type="term" value="C:membrane"/>
    <property type="evidence" value="ECO:0007669"/>
    <property type="project" value="TreeGrafter"/>
</dbReference>
<evidence type="ECO:0000256" key="1">
    <source>
        <dbReference type="ARBA" id="ARBA00006484"/>
    </source>
</evidence>
<evidence type="ECO:0000256" key="3">
    <source>
        <dbReference type="RuleBase" id="RU000363"/>
    </source>
</evidence>
<comment type="similarity">
    <text evidence="1 3">Belongs to the short-chain dehydrogenases/reductases (SDR) family.</text>
</comment>
<name>A0A2S5TE67_9GAMM</name>